<dbReference type="Proteomes" id="UP000051739">
    <property type="component" value="Unassembled WGS sequence"/>
</dbReference>
<keyword evidence="5 6" id="KW-0472">Membrane</keyword>
<sequence length="306" mass="35518">MLSSVQLNEHSYWVSVFEPLPNEQQELFERYEVTSDMLDYAIDPFEKARIEIDHDAHITLLIFDVYIAHPEEDDDVTAPIGIMLTNNNVLTFTNAQTNFVNGIIAQLIKNERAHHPIHSIYDVVLPLLYQLSTDYFLPIRKADNQRKALQKNIRKRNERVSINKFMELETNLVYILSSIQGNVSLLQEFKRRFLYTLTTSQQNKLDDAIIEAQQGLEMAQMTSDVVSRVSSAYSNVLDSNLNQTMKFLTVYSIILAIPPIVSGFYGENVKSLPFAQNDWAWQITVIITLIFIALSIWFMFNKRWWK</sequence>
<dbReference type="AlphaFoldDB" id="A0A0R1VCX6"/>
<keyword evidence="3 6" id="KW-0812">Transmembrane</keyword>
<dbReference type="PANTHER" id="PTHR47891:SF1">
    <property type="entry name" value="CORA-MAGNESIUM AND COBALT TRANSPORTER"/>
    <property type="match status" value="1"/>
</dbReference>
<evidence type="ECO:0000313" key="8">
    <source>
        <dbReference type="Proteomes" id="UP000051739"/>
    </source>
</evidence>
<comment type="subcellular location">
    <subcellularLocation>
        <location evidence="1">Membrane</location>
        <topology evidence="1">Multi-pass membrane protein</topology>
    </subcellularLocation>
</comment>
<reference evidence="7 8" key="1">
    <citation type="journal article" date="2015" name="Genome Announc.">
        <title>Expanding the biotechnology potential of lactobacilli through comparative genomics of 213 strains and associated genera.</title>
        <authorList>
            <person name="Sun Z."/>
            <person name="Harris H.M."/>
            <person name="McCann A."/>
            <person name="Guo C."/>
            <person name="Argimon S."/>
            <person name="Zhang W."/>
            <person name="Yang X."/>
            <person name="Jeffery I.B."/>
            <person name="Cooney J.C."/>
            <person name="Kagawa T.F."/>
            <person name="Liu W."/>
            <person name="Song Y."/>
            <person name="Salvetti E."/>
            <person name="Wrobel A."/>
            <person name="Rasinkangas P."/>
            <person name="Parkhill J."/>
            <person name="Rea M.C."/>
            <person name="O'Sullivan O."/>
            <person name="Ritari J."/>
            <person name="Douillard F.P."/>
            <person name="Paul Ross R."/>
            <person name="Yang R."/>
            <person name="Briner A.E."/>
            <person name="Felis G.E."/>
            <person name="de Vos W.M."/>
            <person name="Barrangou R."/>
            <person name="Klaenhammer T.R."/>
            <person name="Caufield P.W."/>
            <person name="Cui Y."/>
            <person name="Zhang H."/>
            <person name="O'Toole P.W."/>
        </authorList>
    </citation>
    <scope>NUCLEOTIDE SEQUENCE [LARGE SCALE GENOMIC DNA]</scope>
    <source>
        <strain evidence="7 8">DSM 16045</strain>
    </source>
</reference>
<feature type="transmembrane region" description="Helical" evidence="6">
    <location>
        <begin position="279"/>
        <end position="300"/>
    </location>
</feature>
<dbReference type="InterPro" id="IPR045861">
    <property type="entry name" value="CorA_cytoplasmic_dom"/>
</dbReference>
<dbReference type="InterPro" id="IPR045863">
    <property type="entry name" value="CorA_TM1_TM2"/>
</dbReference>
<dbReference type="PANTHER" id="PTHR47891">
    <property type="entry name" value="TRANSPORTER-RELATED"/>
    <property type="match status" value="1"/>
</dbReference>
<evidence type="ECO:0000313" key="7">
    <source>
        <dbReference type="EMBL" id="KRM03335.1"/>
    </source>
</evidence>
<dbReference type="Pfam" id="PF01544">
    <property type="entry name" value="CorA"/>
    <property type="match status" value="1"/>
</dbReference>
<dbReference type="SUPFAM" id="SSF143865">
    <property type="entry name" value="CorA soluble domain-like"/>
    <property type="match status" value="1"/>
</dbReference>
<name>A0A0R1VCX6_9LACO</name>
<dbReference type="CDD" id="cd12827">
    <property type="entry name" value="EcCorA_ZntB-like_u2"/>
    <property type="match status" value="1"/>
</dbReference>
<proteinExistence type="inferred from homology"/>
<keyword evidence="4 6" id="KW-1133">Transmembrane helix</keyword>
<evidence type="ECO:0000256" key="5">
    <source>
        <dbReference type="ARBA" id="ARBA00023136"/>
    </source>
</evidence>
<organism evidence="7 8">
    <name type="scientific">Limosilactobacillus gastricus DSM 16045</name>
    <dbReference type="NCBI Taxonomy" id="1423749"/>
    <lineage>
        <taxon>Bacteria</taxon>
        <taxon>Bacillati</taxon>
        <taxon>Bacillota</taxon>
        <taxon>Bacilli</taxon>
        <taxon>Lactobacillales</taxon>
        <taxon>Lactobacillaceae</taxon>
        <taxon>Limosilactobacillus</taxon>
    </lineage>
</organism>
<dbReference type="EMBL" id="AZFN01000003">
    <property type="protein sequence ID" value="KRM03335.1"/>
    <property type="molecule type" value="Genomic_DNA"/>
</dbReference>
<dbReference type="GO" id="GO:0016020">
    <property type="term" value="C:membrane"/>
    <property type="evidence" value="ECO:0007669"/>
    <property type="project" value="UniProtKB-SubCell"/>
</dbReference>
<dbReference type="InterPro" id="IPR002523">
    <property type="entry name" value="MgTranspt_CorA/ZnTranspt_ZntB"/>
</dbReference>
<dbReference type="Gene3D" id="3.30.460.20">
    <property type="entry name" value="CorA soluble domain-like"/>
    <property type="match status" value="1"/>
</dbReference>
<protein>
    <submittedName>
        <fullName evidence="7">Magnesium transport protein</fullName>
    </submittedName>
</protein>
<evidence type="ECO:0000256" key="1">
    <source>
        <dbReference type="ARBA" id="ARBA00004141"/>
    </source>
</evidence>
<dbReference type="SUPFAM" id="SSF144083">
    <property type="entry name" value="Magnesium transport protein CorA, transmembrane region"/>
    <property type="match status" value="1"/>
</dbReference>
<evidence type="ECO:0000256" key="6">
    <source>
        <dbReference type="SAM" id="Phobius"/>
    </source>
</evidence>
<dbReference type="InterPro" id="IPR047199">
    <property type="entry name" value="CorA-like"/>
</dbReference>
<comment type="caution">
    <text evidence="7">The sequence shown here is derived from an EMBL/GenBank/DDBJ whole genome shotgun (WGS) entry which is preliminary data.</text>
</comment>
<accession>A0A0R1VCX6</accession>
<keyword evidence="8" id="KW-1185">Reference proteome</keyword>
<comment type="similarity">
    <text evidence="2">Belongs to the CorA metal ion transporter (MIT) (TC 1.A.35) family.</text>
</comment>
<dbReference type="PATRIC" id="fig|1423749.3.peg.1139"/>
<evidence type="ECO:0000256" key="2">
    <source>
        <dbReference type="ARBA" id="ARBA00009765"/>
    </source>
</evidence>
<gene>
    <name evidence="7" type="ORF">FC60_GL001116</name>
</gene>
<dbReference type="GO" id="GO:0046873">
    <property type="term" value="F:metal ion transmembrane transporter activity"/>
    <property type="evidence" value="ECO:0007669"/>
    <property type="project" value="InterPro"/>
</dbReference>
<dbReference type="Gene3D" id="1.20.58.340">
    <property type="entry name" value="Magnesium transport protein CorA, transmembrane region"/>
    <property type="match status" value="2"/>
</dbReference>
<evidence type="ECO:0000256" key="3">
    <source>
        <dbReference type="ARBA" id="ARBA00022692"/>
    </source>
</evidence>
<feature type="transmembrane region" description="Helical" evidence="6">
    <location>
        <begin position="247"/>
        <end position="267"/>
    </location>
</feature>
<evidence type="ECO:0000256" key="4">
    <source>
        <dbReference type="ARBA" id="ARBA00022989"/>
    </source>
</evidence>
<dbReference type="RefSeq" id="WP_007121775.1">
    <property type="nucleotide sequence ID" value="NZ_AZFN01000003.1"/>
</dbReference>